<evidence type="ECO:0000256" key="6">
    <source>
        <dbReference type="SAM" id="Phobius"/>
    </source>
</evidence>
<dbReference type="AlphaFoldDB" id="A0A9X0UJG4"/>
<organism evidence="8 9">
    <name type="scientific">Vibrio metschnikovii</name>
    <dbReference type="NCBI Taxonomy" id="28172"/>
    <lineage>
        <taxon>Bacteria</taxon>
        <taxon>Pseudomonadati</taxon>
        <taxon>Pseudomonadota</taxon>
        <taxon>Gammaproteobacteria</taxon>
        <taxon>Vibrionales</taxon>
        <taxon>Vibrionaceae</taxon>
        <taxon>Vibrio</taxon>
    </lineage>
</organism>
<sequence>MSFQSHFRQVCQLFIGYFVFSFLLLFASRYALYLSIEPGLLGHDLVDDIQRAFVVGARFDAKVTAIAYAPLLLLGLVCAAFSRAYSRWLSVSTYYHAVVVLLYVIGGIANYYYYLTYASHIDLFIFGLLDDDSVAVLTNLWVDYPVIYGMSLALAIAVIGYYFARCLTRLNLWSSQHQWHWLLTSLAVITMIVGVFLVARGSTGSLPLKRYHASVSAYQPLNMITPNAFMALDWARSDHKSRAHLEPISQQVLQQQMQKLLGQPDANYQTPHNDYLADNPPHVVIAMMESMGLSVLIEDDPTTNDLLGRFREHYRHDFLFERFFAGTSATIDSIAMMLVHSRLATISHSNWQKTPLPSSAVLPYQRAGYDVVFVYGGNGMWRNLANYLPIQGFDRIYDENDIVGAFPLAGQHTGTWGVPDEFTFKFTQQLLDKAERPTLIYVMTVTNHSPYRVPAYYQPTPTVLTPRLQEMLGYKGNRDAQELLKTFQYASDAVGKFISHIKQSPLSEQVILAVTGDHRVRYTDIARPGEAGLTHTVPFYLYVPPSILAHTEFNYQPERIGSHRDIFPTLYHFSLSDQAYVSLGGENLLAMEEVSNIGFNTGMIINAYGAVSNHPPFTFYPWQGEESLLTEPQASDEQTFDRQWGLEYHRLQEYFLRSQVLPMIP</sequence>
<evidence type="ECO:0000313" key="9">
    <source>
        <dbReference type="Proteomes" id="UP000615796"/>
    </source>
</evidence>
<evidence type="ECO:0000313" key="8">
    <source>
        <dbReference type="EMBL" id="MBC5851871.1"/>
    </source>
</evidence>
<dbReference type="EMBL" id="JACRUP010000009">
    <property type="protein sequence ID" value="MBC5851871.1"/>
    <property type="molecule type" value="Genomic_DNA"/>
</dbReference>
<evidence type="ECO:0000256" key="2">
    <source>
        <dbReference type="ARBA" id="ARBA00022475"/>
    </source>
</evidence>
<feature type="transmembrane region" description="Helical" evidence="6">
    <location>
        <begin position="179"/>
        <end position="199"/>
    </location>
</feature>
<keyword evidence="4 6" id="KW-1133">Transmembrane helix</keyword>
<dbReference type="RefSeq" id="WP_187026447.1">
    <property type="nucleotide sequence ID" value="NZ_JACRUP010000009.1"/>
</dbReference>
<feature type="domain" description="Sulfatase N-terminal" evidence="7">
    <location>
        <begin position="281"/>
        <end position="571"/>
    </location>
</feature>
<keyword evidence="9" id="KW-1185">Reference proteome</keyword>
<evidence type="ECO:0000256" key="4">
    <source>
        <dbReference type="ARBA" id="ARBA00022989"/>
    </source>
</evidence>
<dbReference type="Gene3D" id="3.40.720.10">
    <property type="entry name" value="Alkaline Phosphatase, subunit A"/>
    <property type="match status" value="1"/>
</dbReference>
<feature type="transmembrane region" description="Helical" evidence="6">
    <location>
        <begin position="65"/>
        <end position="82"/>
    </location>
</feature>
<dbReference type="InterPro" id="IPR050448">
    <property type="entry name" value="OpgB/LTA_synthase_biosynth"/>
</dbReference>
<keyword evidence="2" id="KW-1003">Cell membrane</keyword>
<gene>
    <name evidence="8" type="ORF">H8Q88_13250</name>
</gene>
<dbReference type="Pfam" id="PF00884">
    <property type="entry name" value="Sulfatase"/>
    <property type="match status" value="1"/>
</dbReference>
<keyword evidence="3 6" id="KW-0812">Transmembrane</keyword>
<feature type="transmembrane region" description="Helical" evidence="6">
    <location>
        <begin position="94"/>
        <end position="114"/>
    </location>
</feature>
<feature type="transmembrane region" description="Helical" evidence="6">
    <location>
        <begin position="146"/>
        <end position="167"/>
    </location>
</feature>
<dbReference type="CDD" id="cd16015">
    <property type="entry name" value="LTA_synthase"/>
    <property type="match status" value="1"/>
</dbReference>
<dbReference type="InterPro" id="IPR000917">
    <property type="entry name" value="Sulfatase_N"/>
</dbReference>
<dbReference type="GO" id="GO:0005886">
    <property type="term" value="C:plasma membrane"/>
    <property type="evidence" value="ECO:0007669"/>
    <property type="project" value="UniProtKB-SubCell"/>
</dbReference>
<proteinExistence type="predicted"/>
<dbReference type="SUPFAM" id="SSF53649">
    <property type="entry name" value="Alkaline phosphatase-like"/>
    <property type="match status" value="1"/>
</dbReference>
<dbReference type="PANTHER" id="PTHR47371">
    <property type="entry name" value="LIPOTEICHOIC ACID SYNTHASE"/>
    <property type="match status" value="1"/>
</dbReference>
<protein>
    <submittedName>
        <fullName evidence="8">LTA synthase family protein</fullName>
    </submittedName>
</protein>
<evidence type="ECO:0000256" key="5">
    <source>
        <dbReference type="ARBA" id="ARBA00023136"/>
    </source>
</evidence>
<dbReference type="InterPro" id="IPR017850">
    <property type="entry name" value="Alkaline_phosphatase_core_sf"/>
</dbReference>
<reference evidence="8" key="1">
    <citation type="submission" date="2020-08" db="EMBL/GenBank/DDBJ databases">
        <title>Genome Sequencing and Pan-Genome Analysis of Migratory bird Vibrio Strains, Inner Mongolia.</title>
        <authorList>
            <person name="Zheng L."/>
        </authorList>
    </citation>
    <scope>NUCLEOTIDE SEQUENCE</scope>
    <source>
        <strain evidence="8">M13F</strain>
    </source>
</reference>
<keyword evidence="5 6" id="KW-0472">Membrane</keyword>
<evidence type="ECO:0000259" key="7">
    <source>
        <dbReference type="Pfam" id="PF00884"/>
    </source>
</evidence>
<feature type="transmembrane region" description="Helical" evidence="6">
    <location>
        <begin position="12"/>
        <end position="32"/>
    </location>
</feature>
<comment type="subcellular location">
    <subcellularLocation>
        <location evidence="1">Cell membrane</location>
        <topology evidence="1">Multi-pass membrane protein</topology>
    </subcellularLocation>
</comment>
<dbReference type="PANTHER" id="PTHR47371:SF3">
    <property type="entry name" value="PHOSPHOGLYCEROL TRANSFERASE I"/>
    <property type="match status" value="1"/>
</dbReference>
<comment type="caution">
    <text evidence="8">The sequence shown here is derived from an EMBL/GenBank/DDBJ whole genome shotgun (WGS) entry which is preliminary data.</text>
</comment>
<name>A0A9X0UJG4_VIBME</name>
<dbReference type="Proteomes" id="UP000615796">
    <property type="component" value="Unassembled WGS sequence"/>
</dbReference>
<evidence type="ECO:0000256" key="3">
    <source>
        <dbReference type="ARBA" id="ARBA00022692"/>
    </source>
</evidence>
<accession>A0A9X0UJG4</accession>
<evidence type="ECO:0000256" key="1">
    <source>
        <dbReference type="ARBA" id="ARBA00004651"/>
    </source>
</evidence>